<sequence>MWSELSAVCRAEPRIDSPKLHNVQVFPSFPERPIRQRCCKCERQSGNKCPVPACRCTPMLQVSYPISARSLDAWRNADTAWVGGSARCRGPIVVAGAVCCQRGASELSRGGDRLRIRRRMRPISTAVRLMGEASGRYDIDSHGKTVGRRWHCFQ</sequence>
<organism evidence="1 2">
    <name type="scientific">Hypholoma sublateritium (strain FD-334 SS-4)</name>
    <dbReference type="NCBI Taxonomy" id="945553"/>
    <lineage>
        <taxon>Eukaryota</taxon>
        <taxon>Fungi</taxon>
        <taxon>Dikarya</taxon>
        <taxon>Basidiomycota</taxon>
        <taxon>Agaricomycotina</taxon>
        <taxon>Agaricomycetes</taxon>
        <taxon>Agaricomycetidae</taxon>
        <taxon>Agaricales</taxon>
        <taxon>Agaricineae</taxon>
        <taxon>Strophariaceae</taxon>
        <taxon>Hypholoma</taxon>
    </lineage>
</organism>
<accession>A0A0D2NQ58</accession>
<protein>
    <submittedName>
        <fullName evidence="1">Uncharacterized protein</fullName>
    </submittedName>
</protein>
<evidence type="ECO:0000313" key="1">
    <source>
        <dbReference type="EMBL" id="KJA18911.1"/>
    </source>
</evidence>
<evidence type="ECO:0000313" key="2">
    <source>
        <dbReference type="Proteomes" id="UP000054270"/>
    </source>
</evidence>
<gene>
    <name evidence="1" type="ORF">HYPSUDRAFT_911330</name>
</gene>
<dbReference type="EMBL" id="KN817583">
    <property type="protein sequence ID" value="KJA18911.1"/>
    <property type="molecule type" value="Genomic_DNA"/>
</dbReference>
<reference evidence="2" key="1">
    <citation type="submission" date="2014-04" db="EMBL/GenBank/DDBJ databases">
        <title>Evolutionary Origins and Diversification of the Mycorrhizal Mutualists.</title>
        <authorList>
            <consortium name="DOE Joint Genome Institute"/>
            <consortium name="Mycorrhizal Genomics Consortium"/>
            <person name="Kohler A."/>
            <person name="Kuo A."/>
            <person name="Nagy L.G."/>
            <person name="Floudas D."/>
            <person name="Copeland A."/>
            <person name="Barry K.W."/>
            <person name="Cichocki N."/>
            <person name="Veneault-Fourrey C."/>
            <person name="LaButti K."/>
            <person name="Lindquist E.A."/>
            <person name="Lipzen A."/>
            <person name="Lundell T."/>
            <person name="Morin E."/>
            <person name="Murat C."/>
            <person name="Riley R."/>
            <person name="Ohm R."/>
            <person name="Sun H."/>
            <person name="Tunlid A."/>
            <person name="Henrissat B."/>
            <person name="Grigoriev I.V."/>
            <person name="Hibbett D.S."/>
            <person name="Martin F."/>
        </authorList>
    </citation>
    <scope>NUCLEOTIDE SEQUENCE [LARGE SCALE GENOMIC DNA]</scope>
    <source>
        <strain evidence="2">FD-334 SS-4</strain>
    </source>
</reference>
<dbReference type="Proteomes" id="UP000054270">
    <property type="component" value="Unassembled WGS sequence"/>
</dbReference>
<dbReference type="AlphaFoldDB" id="A0A0D2NQ58"/>
<name>A0A0D2NQ58_HYPSF</name>
<proteinExistence type="predicted"/>
<keyword evidence="2" id="KW-1185">Reference proteome</keyword>